<keyword evidence="1" id="KW-0472">Membrane</keyword>
<evidence type="ECO:0000313" key="3">
    <source>
        <dbReference type="Proteomes" id="UP001143545"/>
    </source>
</evidence>
<dbReference type="RefSeq" id="WP_281754467.1">
    <property type="nucleotide sequence ID" value="NZ_BRVP01000012.1"/>
</dbReference>
<gene>
    <name evidence="2" type="ORF">NBRC110019_19400</name>
</gene>
<dbReference type="AlphaFoldDB" id="A0A9W6B5F5"/>
<keyword evidence="1" id="KW-0812">Transmembrane</keyword>
<protein>
    <submittedName>
        <fullName evidence="2">Uncharacterized protein</fullName>
    </submittedName>
</protein>
<name>A0A9W6B5F5_9FLAO</name>
<feature type="transmembrane region" description="Helical" evidence="1">
    <location>
        <begin position="30"/>
        <end position="50"/>
    </location>
</feature>
<reference evidence="2" key="1">
    <citation type="submission" date="2022-07" db="EMBL/GenBank/DDBJ databases">
        <title>Taxonomy of Novel Oxalotrophic and Methylotrophic Bacteria.</title>
        <authorList>
            <person name="Sahin N."/>
            <person name="Tani A."/>
        </authorList>
    </citation>
    <scope>NUCLEOTIDE SEQUENCE</scope>
    <source>
        <strain evidence="2">AM327</strain>
    </source>
</reference>
<keyword evidence="1" id="KW-1133">Transmembrane helix</keyword>
<evidence type="ECO:0000256" key="1">
    <source>
        <dbReference type="SAM" id="Phobius"/>
    </source>
</evidence>
<sequence>MSNQSNQDHNSDEIDIIQFFAYLGKSIQNFFKSIGNLFKWIFHVFILLLLLIKKNIIYFVIALVIGVVAGVFLDKTKAPTYTSEMVVEPNFNSSIQLYNQIAYFSDLAVSKDSITLAKAMKITPSEAGKIVSFSVEALVTERQKLYLYDKFIKGLDTLTQKSFDYEMYSNNFNDFDAAYHTVKVVSTDNTVVKKLENSIVASVSQNPYFKEQEKIKKTNIALQDTILRKQLVEIDSMQIAYRESMVAAAENPGAGASISLSDDRNNNFNGVELIEQINNIRRSLVKLNEDKGTQKASLNVISEFPDRGIKVIRISREMKVVLPLLFITLVFVVILLLRLNTFLKAYNK</sequence>
<comment type="caution">
    <text evidence="2">The sequence shown here is derived from an EMBL/GenBank/DDBJ whole genome shotgun (WGS) entry which is preliminary data.</text>
</comment>
<feature type="transmembrane region" description="Helical" evidence="1">
    <location>
        <begin position="56"/>
        <end position="73"/>
    </location>
</feature>
<accession>A0A9W6B5F5</accession>
<dbReference type="EMBL" id="BRVP01000012">
    <property type="protein sequence ID" value="GLB52900.1"/>
    <property type="molecule type" value="Genomic_DNA"/>
</dbReference>
<organism evidence="2 3">
    <name type="scientific">Neptunitalea chrysea</name>
    <dbReference type="NCBI Taxonomy" id="1647581"/>
    <lineage>
        <taxon>Bacteria</taxon>
        <taxon>Pseudomonadati</taxon>
        <taxon>Bacteroidota</taxon>
        <taxon>Flavobacteriia</taxon>
        <taxon>Flavobacteriales</taxon>
        <taxon>Flavobacteriaceae</taxon>
        <taxon>Neptunitalea</taxon>
    </lineage>
</organism>
<dbReference type="Proteomes" id="UP001143545">
    <property type="component" value="Unassembled WGS sequence"/>
</dbReference>
<proteinExistence type="predicted"/>
<evidence type="ECO:0000313" key="2">
    <source>
        <dbReference type="EMBL" id="GLB52900.1"/>
    </source>
</evidence>
<feature type="transmembrane region" description="Helical" evidence="1">
    <location>
        <begin position="320"/>
        <end position="339"/>
    </location>
</feature>
<keyword evidence="3" id="KW-1185">Reference proteome</keyword>